<protein>
    <submittedName>
        <fullName evidence="1">Uncharacterized protein</fullName>
    </submittedName>
</protein>
<gene>
    <name evidence="1" type="ORF">AHIS1636_18560</name>
</gene>
<dbReference type="Proteomes" id="UP001209654">
    <property type="component" value="Unassembled WGS sequence"/>
</dbReference>
<keyword evidence="2" id="KW-1185">Reference proteome</keyword>
<sequence length="60" mass="6063">MADASEDGDLVLLELHPGAAAVTKPAAGQGILDIRDVQFDAGGDAFDNSNQGRTMGFTGG</sequence>
<organism evidence="1 2">
    <name type="scientific">Arthrobacter mangrovi</name>
    <dbReference type="NCBI Taxonomy" id="2966350"/>
    <lineage>
        <taxon>Bacteria</taxon>
        <taxon>Bacillati</taxon>
        <taxon>Actinomycetota</taxon>
        <taxon>Actinomycetes</taxon>
        <taxon>Micrococcales</taxon>
        <taxon>Micrococcaceae</taxon>
        <taxon>Arthrobacter</taxon>
    </lineage>
</organism>
<comment type="caution">
    <text evidence="1">The sequence shown here is derived from an EMBL/GenBank/DDBJ whole genome shotgun (WGS) entry which is preliminary data.</text>
</comment>
<evidence type="ECO:0000313" key="2">
    <source>
        <dbReference type="Proteomes" id="UP001209654"/>
    </source>
</evidence>
<accession>A0ABQ5MTV7</accession>
<name>A0ABQ5MTV7_9MICC</name>
<evidence type="ECO:0000313" key="1">
    <source>
        <dbReference type="EMBL" id="GLB67416.1"/>
    </source>
</evidence>
<proteinExistence type="predicted"/>
<dbReference type="EMBL" id="BRVS01000007">
    <property type="protein sequence ID" value="GLB67416.1"/>
    <property type="molecule type" value="Genomic_DNA"/>
</dbReference>
<reference evidence="1 2" key="1">
    <citation type="journal article" date="2023" name="Int. J. Syst. Evol. Microbiol.">
        <title>Arthrobacter mangrovi sp. nov., an actinobacterium isolated from the rhizosphere of a mangrove.</title>
        <authorList>
            <person name="Hamada M."/>
            <person name="Saitou S."/>
            <person name="Enomoto N."/>
            <person name="Nanri K."/>
            <person name="Hidaka K."/>
            <person name="Miura T."/>
            <person name="Tamura T."/>
        </authorList>
    </citation>
    <scope>NUCLEOTIDE SEQUENCE [LARGE SCALE GENOMIC DNA]</scope>
    <source>
        <strain evidence="1 2">NBRC 112813</strain>
    </source>
</reference>